<sequence>MDKELIIVGAGPAGCAAAYKAAKYGLDTLIIEKEEWPRYKACGGALSDRTTKILKKYDIDLKAEIIKSEINNFKFRFKNNVEFEFNYNKVPIKLVDRSAFDDFMVSKAEKAGAEFVPKNRVLNLKEKDEKVWIETEKGNYQSQYLIAADGANSKISNYLNFDQSNISYKGIAMEAEVERDKLSFDNLKNQITINFNYLADGYAWLFPKNNYLSIGLGIMRYKKINIKEIFYNYLNDLGVEIKDNQILIQAHPIPIYSSKNTMNRGSDRILLAGDAAHLADAFIGEGIFYALSSGFAAAESIIETKNSELPIKDIYQDKLDRSIISELQAAEKIASLFYNNQQIVRFILSKRKDLLTTFMNAVQGVESYRELSSLFNFLKKLVKL</sequence>
<organism evidence="2 3">
    <name type="scientific">Halanaerobium kushneri</name>
    <dbReference type="NCBI Taxonomy" id="56779"/>
    <lineage>
        <taxon>Bacteria</taxon>
        <taxon>Bacillati</taxon>
        <taxon>Bacillota</taxon>
        <taxon>Clostridia</taxon>
        <taxon>Halanaerobiales</taxon>
        <taxon>Halanaerobiaceae</taxon>
        <taxon>Halanaerobium</taxon>
    </lineage>
</organism>
<dbReference type="STRING" id="56779.SAMN05421834_12413"/>
<evidence type="ECO:0000313" key="2">
    <source>
        <dbReference type="EMBL" id="SIR39860.1"/>
    </source>
</evidence>
<proteinExistence type="predicted"/>
<dbReference type="InterPro" id="IPR050407">
    <property type="entry name" value="Geranylgeranyl_reductase"/>
</dbReference>
<reference evidence="3" key="1">
    <citation type="submission" date="2017-01" db="EMBL/GenBank/DDBJ databases">
        <authorList>
            <person name="Varghese N."/>
            <person name="Submissions S."/>
        </authorList>
    </citation>
    <scope>NUCLEOTIDE SEQUENCE [LARGE SCALE GENOMIC DNA]</scope>
    <source>
        <strain evidence="3">ATCC 700103</strain>
    </source>
</reference>
<protein>
    <submittedName>
        <fullName evidence="2">Geranylgeranyl reductase family</fullName>
    </submittedName>
</protein>
<dbReference type="InterPro" id="IPR036188">
    <property type="entry name" value="FAD/NAD-bd_sf"/>
</dbReference>
<dbReference type="EMBL" id="FTNC01000024">
    <property type="protein sequence ID" value="SIR39860.1"/>
    <property type="molecule type" value="Genomic_DNA"/>
</dbReference>
<dbReference type="PANTHER" id="PTHR42685:SF22">
    <property type="entry name" value="CONDITIONED MEDIUM FACTOR RECEPTOR 1"/>
    <property type="match status" value="1"/>
</dbReference>
<dbReference type="PRINTS" id="PR00420">
    <property type="entry name" value="RNGMNOXGNASE"/>
</dbReference>
<evidence type="ECO:0000259" key="1">
    <source>
        <dbReference type="Pfam" id="PF01494"/>
    </source>
</evidence>
<dbReference type="RefSeq" id="WP_076545817.1">
    <property type="nucleotide sequence ID" value="NZ_FTNC01000024.1"/>
</dbReference>
<dbReference type="InterPro" id="IPR002938">
    <property type="entry name" value="FAD-bd"/>
</dbReference>
<keyword evidence="3" id="KW-1185">Reference proteome</keyword>
<evidence type="ECO:0000313" key="3">
    <source>
        <dbReference type="Proteomes" id="UP000185669"/>
    </source>
</evidence>
<accession>A0A1N7AL43</accession>
<dbReference type="InterPro" id="IPR011777">
    <property type="entry name" value="Geranylgeranyl_Rdtase_fam"/>
</dbReference>
<dbReference type="SUPFAM" id="SSF51905">
    <property type="entry name" value="FAD/NAD(P)-binding domain"/>
    <property type="match status" value="1"/>
</dbReference>
<dbReference type="PANTHER" id="PTHR42685">
    <property type="entry name" value="GERANYLGERANYL DIPHOSPHATE REDUCTASE"/>
    <property type="match status" value="1"/>
</dbReference>
<dbReference type="AlphaFoldDB" id="A0A1N7AL43"/>
<dbReference type="Gene3D" id="3.50.50.60">
    <property type="entry name" value="FAD/NAD(P)-binding domain"/>
    <property type="match status" value="1"/>
</dbReference>
<dbReference type="NCBIfam" id="TIGR02032">
    <property type="entry name" value="GG-red-SF"/>
    <property type="match status" value="1"/>
</dbReference>
<dbReference type="GO" id="GO:0071949">
    <property type="term" value="F:FAD binding"/>
    <property type="evidence" value="ECO:0007669"/>
    <property type="project" value="InterPro"/>
</dbReference>
<dbReference type="OrthoDB" id="9806565at2"/>
<dbReference type="Pfam" id="PF01494">
    <property type="entry name" value="FAD_binding_3"/>
    <property type="match status" value="1"/>
</dbReference>
<name>A0A1N7AL43_9FIRM</name>
<feature type="domain" description="FAD-binding" evidence="1">
    <location>
        <begin position="5"/>
        <end position="302"/>
    </location>
</feature>
<dbReference type="GO" id="GO:0016628">
    <property type="term" value="F:oxidoreductase activity, acting on the CH-CH group of donors, NAD or NADP as acceptor"/>
    <property type="evidence" value="ECO:0007669"/>
    <property type="project" value="InterPro"/>
</dbReference>
<gene>
    <name evidence="2" type="ORF">SAMN05421834_12413</name>
</gene>
<dbReference type="Proteomes" id="UP000185669">
    <property type="component" value="Unassembled WGS sequence"/>
</dbReference>